<evidence type="ECO:0000256" key="4">
    <source>
        <dbReference type="PROSITE-ProRule" id="PRU01343"/>
    </source>
</evidence>
<dbReference type="InterPro" id="IPR010666">
    <property type="entry name" value="Znf_GRF"/>
</dbReference>
<feature type="non-terminal residue" evidence="6">
    <location>
        <position position="357"/>
    </location>
</feature>
<evidence type="ECO:0000313" key="7">
    <source>
        <dbReference type="Proteomes" id="UP000236291"/>
    </source>
</evidence>
<proteinExistence type="predicted"/>
<evidence type="ECO:0000313" key="6">
    <source>
        <dbReference type="EMBL" id="PNX81125.1"/>
    </source>
</evidence>
<keyword evidence="6" id="KW-0456">Lyase</keyword>
<sequence>MNSGHRWKGGQSIKLEGSDHAPVFVTLMEIPEIPLHSTPSLSARYVPMVRGVQQTLVSLLMKRRVSESCKMTHRDISMVSTCEKIEEPVDIIGSSTMVSTCERIEEPVDIIGSSTSECDFLPNKDLGGSIVEPNALSAGSSQETVSKSGSVYEKSTIRKCNESKKKARKSQSSQLSLRSFFQKSKNLDNGVKDSCTGFSNNQAEPSQPNSQLLETSTVFDNSSDHVQDEVNTDVCDQDLAELNDSSRKEEKGIIASQEWQRIQKLMQSSIPLCKGHKEPCIPRVVKKQGANFGRRFYVCARAEHLLLIVSLLLIFELNTKSVHKVEDCNNYLDYNARIPPIVDFYDALEEKLNREET</sequence>
<accession>A0A2K3LRF7</accession>
<evidence type="ECO:0000259" key="5">
    <source>
        <dbReference type="PROSITE" id="PS51999"/>
    </source>
</evidence>
<feature type="domain" description="GRF-type" evidence="5">
    <location>
        <begin position="273"/>
        <end position="321"/>
    </location>
</feature>
<dbReference type="GO" id="GO:0016829">
    <property type="term" value="F:lyase activity"/>
    <property type="evidence" value="ECO:0007669"/>
    <property type="project" value="UniProtKB-KW"/>
</dbReference>
<reference evidence="6 7" key="1">
    <citation type="journal article" date="2014" name="Am. J. Bot.">
        <title>Genome assembly and annotation for red clover (Trifolium pratense; Fabaceae).</title>
        <authorList>
            <person name="Istvanek J."/>
            <person name="Jaros M."/>
            <person name="Krenek A."/>
            <person name="Repkova J."/>
        </authorList>
    </citation>
    <scope>NUCLEOTIDE SEQUENCE [LARGE SCALE GENOMIC DNA]</scope>
    <source>
        <strain evidence="7">cv. Tatra</strain>
        <tissue evidence="6">Young leaves</tissue>
    </source>
</reference>
<evidence type="ECO:0000256" key="2">
    <source>
        <dbReference type="ARBA" id="ARBA00022771"/>
    </source>
</evidence>
<dbReference type="GO" id="GO:0008270">
    <property type="term" value="F:zinc ion binding"/>
    <property type="evidence" value="ECO:0007669"/>
    <property type="project" value="UniProtKB-KW"/>
</dbReference>
<dbReference type="AlphaFoldDB" id="A0A2K3LRF7"/>
<dbReference type="EMBL" id="ASHM01039281">
    <property type="protein sequence ID" value="PNX81125.1"/>
    <property type="molecule type" value="Genomic_DNA"/>
</dbReference>
<dbReference type="PROSITE" id="PS51999">
    <property type="entry name" value="ZF_GRF"/>
    <property type="match status" value="1"/>
</dbReference>
<keyword evidence="1" id="KW-0479">Metal-binding</keyword>
<dbReference type="STRING" id="57577.A0A2K3LRF7"/>
<keyword evidence="2 4" id="KW-0863">Zinc-finger</keyword>
<gene>
    <name evidence="6" type="ORF">L195_g037141</name>
</gene>
<dbReference type="Proteomes" id="UP000236291">
    <property type="component" value="Unassembled WGS sequence"/>
</dbReference>
<dbReference type="Pfam" id="PF06839">
    <property type="entry name" value="Zn_ribbon_GRF"/>
    <property type="match status" value="1"/>
</dbReference>
<keyword evidence="3" id="KW-0862">Zinc</keyword>
<dbReference type="ExpressionAtlas" id="A0A2K3LRF7">
    <property type="expression patterns" value="baseline"/>
</dbReference>
<evidence type="ECO:0000256" key="1">
    <source>
        <dbReference type="ARBA" id="ARBA00022723"/>
    </source>
</evidence>
<evidence type="ECO:0000256" key="3">
    <source>
        <dbReference type="ARBA" id="ARBA00022833"/>
    </source>
</evidence>
<comment type="caution">
    <text evidence="6">The sequence shown here is derived from an EMBL/GenBank/DDBJ whole genome shotgun (WGS) entry which is preliminary data.</text>
</comment>
<organism evidence="6 7">
    <name type="scientific">Trifolium pratense</name>
    <name type="common">Red clover</name>
    <dbReference type="NCBI Taxonomy" id="57577"/>
    <lineage>
        <taxon>Eukaryota</taxon>
        <taxon>Viridiplantae</taxon>
        <taxon>Streptophyta</taxon>
        <taxon>Embryophyta</taxon>
        <taxon>Tracheophyta</taxon>
        <taxon>Spermatophyta</taxon>
        <taxon>Magnoliopsida</taxon>
        <taxon>eudicotyledons</taxon>
        <taxon>Gunneridae</taxon>
        <taxon>Pentapetalae</taxon>
        <taxon>rosids</taxon>
        <taxon>fabids</taxon>
        <taxon>Fabales</taxon>
        <taxon>Fabaceae</taxon>
        <taxon>Papilionoideae</taxon>
        <taxon>50 kb inversion clade</taxon>
        <taxon>NPAAA clade</taxon>
        <taxon>Hologalegina</taxon>
        <taxon>IRL clade</taxon>
        <taxon>Trifolieae</taxon>
        <taxon>Trifolium</taxon>
    </lineage>
</organism>
<protein>
    <submittedName>
        <fullName evidence="6">DNA-(Apurinic or apyrimidinic site) lyase 2-like protein</fullName>
    </submittedName>
</protein>
<name>A0A2K3LRF7_TRIPR</name>
<reference evidence="6 7" key="2">
    <citation type="journal article" date="2017" name="Front. Plant Sci.">
        <title>Gene Classification and Mining of Molecular Markers Useful in Red Clover (Trifolium pratense) Breeding.</title>
        <authorList>
            <person name="Istvanek J."/>
            <person name="Dluhosova J."/>
            <person name="Dluhos P."/>
            <person name="Patkova L."/>
            <person name="Nedelnik J."/>
            <person name="Repkova J."/>
        </authorList>
    </citation>
    <scope>NUCLEOTIDE SEQUENCE [LARGE SCALE GENOMIC DNA]</scope>
    <source>
        <strain evidence="7">cv. Tatra</strain>
        <tissue evidence="6">Young leaves</tissue>
    </source>
</reference>